<evidence type="ECO:0000256" key="3">
    <source>
        <dbReference type="ARBA" id="ARBA00022801"/>
    </source>
</evidence>
<dbReference type="PANTHER" id="PTHR43053">
    <property type="entry name" value="GLYCOSIDASE FAMILY 31"/>
    <property type="match status" value="1"/>
</dbReference>
<evidence type="ECO:0000256" key="7">
    <source>
        <dbReference type="PIRSR" id="PIRSR005536-2"/>
    </source>
</evidence>
<dbReference type="InterPro" id="IPR002252">
    <property type="entry name" value="Glyco_hydro_36"/>
</dbReference>
<evidence type="ECO:0000256" key="2">
    <source>
        <dbReference type="ARBA" id="ARBA00012755"/>
    </source>
</evidence>
<dbReference type="InterPro" id="IPR013785">
    <property type="entry name" value="Aldolase_TIM"/>
</dbReference>
<organism evidence="9 10">
    <name type="scientific">Ancrocorticia populi</name>
    <dbReference type="NCBI Taxonomy" id="2175228"/>
    <lineage>
        <taxon>Bacteria</taxon>
        <taxon>Bacillati</taxon>
        <taxon>Actinomycetota</taxon>
        <taxon>Actinomycetes</taxon>
        <taxon>Actinomycetales</taxon>
        <taxon>Actinomycetaceae</taxon>
        <taxon>Ancrocorticia</taxon>
    </lineage>
</organism>
<keyword evidence="4 5" id="KW-0326">Glycosidase</keyword>
<feature type="binding site" evidence="7">
    <location>
        <position position="522"/>
    </location>
    <ligand>
        <name>substrate</name>
    </ligand>
</feature>
<dbReference type="InterPro" id="IPR050985">
    <property type="entry name" value="Alpha-glycosidase_related"/>
</dbReference>
<name>A0A2V1K7H5_9ACTO</name>
<dbReference type="GO" id="GO:0016052">
    <property type="term" value="P:carbohydrate catabolic process"/>
    <property type="evidence" value="ECO:0007669"/>
    <property type="project" value="InterPro"/>
</dbReference>
<dbReference type="InterPro" id="IPR031704">
    <property type="entry name" value="Glyco_hydro_36_N"/>
</dbReference>
<dbReference type="CDD" id="cd14791">
    <property type="entry name" value="GH36"/>
    <property type="match status" value="1"/>
</dbReference>
<dbReference type="PIRSF" id="PIRSF005536">
    <property type="entry name" value="Agal"/>
    <property type="match status" value="1"/>
</dbReference>
<evidence type="ECO:0000256" key="5">
    <source>
        <dbReference type="PIRNR" id="PIRNR005536"/>
    </source>
</evidence>
<evidence type="ECO:0000256" key="6">
    <source>
        <dbReference type="PIRSR" id="PIRSR005536-1"/>
    </source>
</evidence>
<evidence type="ECO:0000313" key="10">
    <source>
        <dbReference type="Proteomes" id="UP000245283"/>
    </source>
</evidence>
<dbReference type="PROSITE" id="PS00512">
    <property type="entry name" value="ALPHA_GALACTOSIDASE"/>
    <property type="match status" value="1"/>
</dbReference>
<dbReference type="InterPro" id="IPR017853">
    <property type="entry name" value="GH"/>
</dbReference>
<evidence type="ECO:0000256" key="1">
    <source>
        <dbReference type="ARBA" id="ARBA00001255"/>
    </source>
</evidence>
<feature type="domain" description="Glycosyl hydrolase family 36 N-terminal" evidence="8">
    <location>
        <begin position="27"/>
        <end position="287"/>
    </location>
</feature>
<comment type="similarity">
    <text evidence="5">Belongs to the glycosyl hydrolase.</text>
</comment>
<feature type="binding site" evidence="7">
    <location>
        <position position="443"/>
    </location>
    <ligand>
        <name>substrate</name>
    </ligand>
</feature>
<dbReference type="InterPro" id="IPR000111">
    <property type="entry name" value="Glyco_hydro_27/36_CS"/>
</dbReference>
<dbReference type="OrthoDB" id="9758822at2"/>
<feature type="binding site" evidence="7">
    <location>
        <begin position="476"/>
        <end position="480"/>
    </location>
    <ligand>
        <name>substrate</name>
    </ligand>
</feature>
<protein>
    <recommendedName>
        <fullName evidence="2 5">Alpha-galactosidase</fullName>
        <ecNumber evidence="2 5">3.2.1.22</ecNumber>
    </recommendedName>
</protein>
<gene>
    <name evidence="9" type="ORF">DD236_06885</name>
</gene>
<comment type="catalytic activity">
    <reaction evidence="1 5">
        <text>Hydrolysis of terminal, non-reducing alpha-D-galactose residues in alpha-D-galactosides, including galactose oligosaccharides, galactomannans and galactolipids.</text>
        <dbReference type="EC" id="3.2.1.22"/>
    </reaction>
</comment>
<evidence type="ECO:0000256" key="4">
    <source>
        <dbReference type="ARBA" id="ARBA00023295"/>
    </source>
</evidence>
<dbReference type="SUPFAM" id="SSF51445">
    <property type="entry name" value="(Trans)glycosidases"/>
    <property type="match status" value="1"/>
</dbReference>
<dbReference type="AlphaFoldDB" id="A0A2V1K7H5"/>
<evidence type="ECO:0000259" key="8">
    <source>
        <dbReference type="Pfam" id="PF16875"/>
    </source>
</evidence>
<dbReference type="Proteomes" id="UP000245283">
    <property type="component" value="Unassembled WGS sequence"/>
</dbReference>
<feature type="active site" description="Proton donor" evidence="6">
    <location>
        <position position="544"/>
    </location>
</feature>
<proteinExistence type="inferred from homology"/>
<feature type="binding site" evidence="7">
    <location>
        <position position="202"/>
    </location>
    <ligand>
        <name>substrate</name>
    </ligand>
</feature>
<feature type="binding site" evidence="7">
    <location>
        <position position="544"/>
    </location>
    <ligand>
        <name>substrate</name>
    </ligand>
</feature>
<feature type="active site" description="Nucleophile" evidence="6">
    <location>
        <position position="478"/>
    </location>
</feature>
<dbReference type="PANTHER" id="PTHR43053:SF3">
    <property type="entry name" value="ALPHA-GALACTOSIDASE C-RELATED"/>
    <property type="match status" value="1"/>
</dbReference>
<dbReference type="Pfam" id="PF16875">
    <property type="entry name" value="Glyco_hydro_36N"/>
    <property type="match status" value="1"/>
</dbReference>
<keyword evidence="3 5" id="KW-0378">Hydrolase</keyword>
<dbReference type="EC" id="3.2.1.22" evidence="2 5"/>
<reference evidence="10" key="1">
    <citation type="submission" date="2018-05" db="EMBL/GenBank/DDBJ databases">
        <authorList>
            <person name="Li Y."/>
        </authorList>
    </citation>
    <scope>NUCLEOTIDE SEQUENCE [LARGE SCALE GENOMIC DNA]</scope>
    <source>
        <strain evidence="10">sk1b4</strain>
    </source>
</reference>
<dbReference type="Gene3D" id="3.20.20.70">
    <property type="entry name" value="Aldolase class I"/>
    <property type="match status" value="1"/>
</dbReference>
<dbReference type="InterPro" id="IPR038417">
    <property type="entry name" value="Alpga-gal_N_sf"/>
</dbReference>
<keyword evidence="10" id="KW-1185">Reference proteome</keyword>
<sequence>MITQNTFEVAHLRAAGVSLIVELPNHGTPAVAYWGKDVGELSPSALYALCQARLAPFEKDPLDSSVRPSLINLASDGWMGRPGLVGHRPDGSGWAPRLRIRSVELTSDTGIKADTVEPKPETQDSPISVISGGPAQIICHLDDEETQLAVDLTLELLPQGLARFRASCTNIDPARHYTLEELSITLPLPLEADEILDFSGRWGNERYPQRSQVKLGCHLREGRHGRAGFDSPMMMFCGSRGFSFERGQVWGLHVAHSGNHRSWIERLPSGVQVIGGGELLLPGEMVLAPHEAYDSPWIYAQTADGLDNAARAIHRWERTLTSHPGIDRPVSLNVWEAVYFNHDLDVLKRLANRASKIGIERFILDDGWFRGRRDERSSLGDWEVDPDIWPDGLHPLVNYVRDRGMQFGLWIEPEMVSTDSELARNHPEWILRARSDSLPIEQRYQQVLNLTLPEVWEYVRSRMDALITEYQIEYLKWDHNRDLVDAGNGSAGRAAVHEQTLACYRLMDRLRADHPGLEIESCSSGGGRVDLEMVQHAQRFWLSDCIDPLERQHIQRWSSQLLAPELMGTHIASEHSHTTGRVSDLSFRAATALWGHLGFELDLLSVSDEDLESLADWVAFYRDNRGFLLAGDVVRRDVADGSLWLNGVVSPGRDRALFALTSMFRSPMSPRGMISLPGLEPGRSYKVETLLIGGGPNGLFLPPWAEGIVMDGAALDIGVHTPKLMPEQSLVISVQEVSR</sequence>
<accession>A0A2V1K7H5</accession>
<dbReference type="EMBL" id="QETB01000003">
    <property type="protein sequence ID" value="PWF26568.1"/>
    <property type="molecule type" value="Genomic_DNA"/>
</dbReference>
<dbReference type="FunFam" id="3.20.20.70:FF:000118">
    <property type="entry name" value="Alpha-galactosidase"/>
    <property type="match status" value="1"/>
</dbReference>
<comment type="caution">
    <text evidence="9">The sequence shown here is derived from an EMBL/GenBank/DDBJ whole genome shotgun (WGS) entry which is preliminary data.</text>
</comment>
<dbReference type="Gene3D" id="2.70.98.60">
    <property type="entry name" value="alpha-galactosidase from lactobacil brevis"/>
    <property type="match status" value="1"/>
</dbReference>
<feature type="binding site" evidence="7">
    <location>
        <begin position="365"/>
        <end position="366"/>
    </location>
    <ligand>
        <name>substrate</name>
    </ligand>
</feature>
<evidence type="ECO:0000313" key="9">
    <source>
        <dbReference type="EMBL" id="PWF26568.1"/>
    </source>
</evidence>
<dbReference type="PRINTS" id="PR00743">
    <property type="entry name" value="GLHYDRLASE36"/>
</dbReference>
<dbReference type="Pfam" id="PF02065">
    <property type="entry name" value="Melibiase"/>
    <property type="match status" value="1"/>
</dbReference>
<dbReference type="GO" id="GO:0004557">
    <property type="term" value="F:alpha-galactosidase activity"/>
    <property type="evidence" value="ECO:0007669"/>
    <property type="project" value="UniProtKB-UniRule"/>
</dbReference>